<dbReference type="InterPro" id="IPR001676">
    <property type="entry name" value="Picornavirus_capsid"/>
</dbReference>
<dbReference type="EMBL" id="MW347041">
    <property type="protein sequence ID" value="QRQ90159.1"/>
    <property type="molecule type" value="Genomic_RNA"/>
</dbReference>
<feature type="domain" description="Picornavirus capsid" evidence="3">
    <location>
        <begin position="79"/>
        <end position="179"/>
    </location>
</feature>
<sequence>MGNVETHQLATFADDSSLVSGAKPAISGSGSWRSFAEESRTHGILDILSRPVLLTDSTSIWSTSKPANAYPTDAISNSVFTFPTSILNKSANIVRKLAGFTYFKADVKVRVMVNAQAFSQGKLWIWFSPYELGAGTQTSADNLAAKTGYPGVELDVASGVPVEFSIPYCAPNSHYTLTSGEGTMGDLFLTVLSPLTISDASISVFAWFENIDLTMPTGVERGVIPDEYFVIDQRGTFERAEFEVTSDIWGGLVLDANNDANKVVLKQHLLLVTSAGNFIVLPPGMSISGKIETLGTGEALRIKSQSNPLGISGYAVTDVLGNDYECSMLNNASSYAYGFDPARIYNTDTPLYLFGSSTVNLVLATQLTIPNVIQCPVNVESTSTGYLMSFNTSGKAIYIYPPYSKVKYLASAKVSINSGAVVGDIRNFTGSSNTLFQYASSLNTTTVMIVAQSDSKDEDEWYKEYPRAQASEAEAIAMTGVVTNAYKTLKSMSQLPMLSSLTAPLSWVSRIGSLASSGFSKPTDVQAIQPFFAIPAKGFTHITGQDASVALAAIPDNSVGVSPGVFSTSIDEMDINYVCKKSCFLRRDDWTNTTVGRIFSIFVSPGICATSDSFFQPSLLAYVTSMFRYWHGSMRYRISVAKTGFHTGRLRISYHPGALSTGQSYSADNAYSWILDLSVTSEIDVEIPYVSPKPWLSCDLFNHTSTNPFGPNAETHALVGSNNLQFCTGVLQVEVLNQLRVAGAASNTVEILTWVSSGDIEFAVPIMSSFVPCRTSATIPTLQTRVKRTASIPPMESVPEEIIAECTLCEEESTEEIPEAQAFQNITPASDHMTQLDGSEFCRIFNASNAFSSSKTLCIGESVSNLRELTRRFTPCALKVGSDENISPLGVVFDPAWFGTLVSATIGTNVKVFDSQGYVAGAYTNCTAPIEYISKIYRFWRGSRRYKGVSGNSLSGDSTKQNFVNQAYLSPVSFVNGNVTPPTFFTDTTPPEDRYNINSVFSHFVDGSTNRVVEISVPYYSDTPIQCVSDGTNFINSDSYCIRNKVVFSNGPTANNTAKQMMYYMAAGDDFSFGYLIGAPLLRRIVKPFEFPVDE</sequence>
<evidence type="ECO:0000256" key="1">
    <source>
        <dbReference type="ARBA" id="ARBA00004328"/>
    </source>
</evidence>
<evidence type="ECO:0000259" key="4">
    <source>
        <dbReference type="Pfam" id="PF08762"/>
    </source>
</evidence>
<evidence type="ECO:0000256" key="2">
    <source>
        <dbReference type="ARBA" id="ARBA00022844"/>
    </source>
</evidence>
<protein>
    <submittedName>
        <fullName evidence="6">Uncharacterized protein</fullName>
    </submittedName>
</protein>
<dbReference type="EMBL" id="MW346734">
    <property type="protein sequence ID" value="QRQ90143.1"/>
    <property type="molecule type" value="Genomic_RNA"/>
</dbReference>
<organism evidence="6">
    <name type="scientific">Riboviria sp</name>
    <dbReference type="NCBI Taxonomy" id="2585031"/>
    <lineage>
        <taxon>Viruses</taxon>
        <taxon>Riboviria</taxon>
    </lineage>
</organism>
<proteinExistence type="predicted"/>
<dbReference type="InterPro" id="IPR033703">
    <property type="entry name" value="Rhv-like"/>
</dbReference>
<feature type="domain" description="Dicistrovirus capsid-polyprotein C-terminal" evidence="4">
    <location>
        <begin position="592"/>
        <end position="697"/>
    </location>
</feature>
<comment type="subcellular location">
    <subcellularLocation>
        <location evidence="1">Virion</location>
    </subcellularLocation>
</comment>
<dbReference type="GO" id="GO:0005198">
    <property type="term" value="F:structural molecule activity"/>
    <property type="evidence" value="ECO:0007669"/>
    <property type="project" value="InterPro"/>
</dbReference>
<dbReference type="CDD" id="cd00205">
    <property type="entry name" value="rhv_like"/>
    <property type="match status" value="2"/>
</dbReference>
<reference evidence="6" key="1">
    <citation type="submission" date="2020-11" db="EMBL/GenBank/DDBJ databases">
        <title>Viral genomes from river ports along the Yangtze River in China.</title>
        <authorList>
            <person name="Lu J."/>
            <person name="Shen Q."/>
            <person name="Yang S."/>
            <person name="Zhang W."/>
        </authorList>
    </citation>
    <scope>NUCLEOTIDE SEQUENCE</scope>
    <source>
        <strain evidence="5">1aq-RDRP-1</strain>
        <strain evidence="6">2wh-RDRP-1</strain>
    </source>
</reference>
<feature type="domain" description="Dicistrovirus capsid-polyprotein C-terminal" evidence="4">
    <location>
        <begin position="855"/>
        <end position="1084"/>
    </location>
</feature>
<dbReference type="SUPFAM" id="SSF88633">
    <property type="entry name" value="Positive stranded ssRNA viruses"/>
    <property type="match status" value="3"/>
</dbReference>
<dbReference type="GO" id="GO:0044423">
    <property type="term" value="C:virion component"/>
    <property type="evidence" value="ECO:0007669"/>
    <property type="project" value="UniProtKB-KW"/>
</dbReference>
<accession>A0A893AB48</accession>
<dbReference type="Gene3D" id="2.60.120.20">
    <property type="match status" value="3"/>
</dbReference>
<dbReference type="InterPro" id="IPR014872">
    <property type="entry name" value="Dicistrovirus_capsid-polyPr_C"/>
</dbReference>
<evidence type="ECO:0000313" key="5">
    <source>
        <dbReference type="EMBL" id="QRQ90143.1"/>
    </source>
</evidence>
<evidence type="ECO:0000259" key="3">
    <source>
        <dbReference type="Pfam" id="PF00073"/>
    </source>
</evidence>
<keyword evidence="2" id="KW-0946">Virion</keyword>
<dbReference type="Pfam" id="PF08762">
    <property type="entry name" value="CRPV_capsid"/>
    <property type="match status" value="2"/>
</dbReference>
<evidence type="ECO:0000313" key="6">
    <source>
        <dbReference type="EMBL" id="QRQ90159.1"/>
    </source>
</evidence>
<name>A0A893AB48_9VIRU</name>
<dbReference type="Pfam" id="PF00073">
    <property type="entry name" value="Rhv"/>
    <property type="match status" value="1"/>
</dbReference>
<dbReference type="InterPro" id="IPR029053">
    <property type="entry name" value="Viral_coat"/>
</dbReference>